<dbReference type="Pfam" id="PF00823">
    <property type="entry name" value="PPE"/>
    <property type="match status" value="1"/>
</dbReference>
<comment type="similarity">
    <text evidence="1">Belongs to the mycobacterial PPE family.</text>
</comment>
<feature type="region of interest" description="Disordered" evidence="2">
    <location>
        <begin position="90"/>
        <end position="127"/>
    </location>
</feature>
<dbReference type="Gene3D" id="1.20.1260.20">
    <property type="entry name" value="PPE superfamily"/>
    <property type="match status" value="1"/>
</dbReference>
<feature type="compositionally biased region" description="Gly residues" evidence="2">
    <location>
        <begin position="208"/>
        <end position="217"/>
    </location>
</feature>
<organism evidence="4 5">
    <name type="scientific">Lentzea indica</name>
    <dbReference type="NCBI Taxonomy" id="2604800"/>
    <lineage>
        <taxon>Bacteria</taxon>
        <taxon>Bacillati</taxon>
        <taxon>Actinomycetota</taxon>
        <taxon>Actinomycetes</taxon>
        <taxon>Pseudonocardiales</taxon>
        <taxon>Pseudonocardiaceae</taxon>
        <taxon>Lentzea</taxon>
    </lineage>
</organism>
<proteinExistence type="inferred from homology"/>
<dbReference type="EMBL" id="VSRL01000404">
    <property type="protein sequence ID" value="NKE63703.1"/>
    <property type="molecule type" value="Genomic_DNA"/>
</dbReference>
<protein>
    <recommendedName>
        <fullName evidence="3">PPE domain-containing protein</fullName>
    </recommendedName>
</protein>
<evidence type="ECO:0000313" key="5">
    <source>
        <dbReference type="Proteomes" id="UP001515943"/>
    </source>
</evidence>
<evidence type="ECO:0000256" key="1">
    <source>
        <dbReference type="ARBA" id="ARBA00010652"/>
    </source>
</evidence>
<gene>
    <name evidence="4" type="ORF">FXN61_46120</name>
</gene>
<reference evidence="4 5" key="1">
    <citation type="submission" date="2019-08" db="EMBL/GenBank/DDBJ databases">
        <title>Lentzea from Indian Himalayas.</title>
        <authorList>
            <person name="Mandal S."/>
            <person name="Mallick Gupta A."/>
            <person name="Maiti P.K."/>
            <person name="Sarkar J."/>
            <person name="Mandal S."/>
        </authorList>
    </citation>
    <scope>NUCLEOTIDE SEQUENCE [LARGE SCALE GENOMIC DNA]</scope>
    <source>
        <strain evidence="4 5">PSKA42</strain>
    </source>
</reference>
<dbReference type="InterPro" id="IPR000030">
    <property type="entry name" value="PPE_dom"/>
</dbReference>
<name>A0ABX1FZB8_9PSEU</name>
<feature type="non-terminal residue" evidence="4">
    <location>
        <position position="223"/>
    </location>
</feature>
<dbReference type="SUPFAM" id="SSF140459">
    <property type="entry name" value="PE/PPE dimer-like"/>
    <property type="match status" value="1"/>
</dbReference>
<sequence length="223" mass="23231">MSGYRQLTDWNFDGWSNADLANEVQKLSGTTMASRFSEASEALRSLANTLESVDKTIRDQLKELKIEWGGAAGEKSHEKTDVVAEGIDDASQTSGQNSQAMTQQGESTSSARHSTPNSQDLRGDTEKNFGDKVVGLVGIETDHAAEVEATNRARQQAIDALNGYTSNSQGALDGFRAPNQAPDIVVTSGAVATPVGQPVGQPQVGPPGITGGPGFTGSPGSPG</sequence>
<evidence type="ECO:0000256" key="2">
    <source>
        <dbReference type="SAM" id="MobiDB-lite"/>
    </source>
</evidence>
<feature type="compositionally biased region" description="Polar residues" evidence="2">
    <location>
        <begin position="90"/>
        <end position="120"/>
    </location>
</feature>
<feature type="domain" description="PPE" evidence="3">
    <location>
        <begin position="34"/>
        <end position="171"/>
    </location>
</feature>
<keyword evidence="5" id="KW-1185">Reference proteome</keyword>
<dbReference type="Proteomes" id="UP001515943">
    <property type="component" value="Unassembled WGS sequence"/>
</dbReference>
<evidence type="ECO:0000259" key="3">
    <source>
        <dbReference type="Pfam" id="PF00823"/>
    </source>
</evidence>
<feature type="compositionally biased region" description="Low complexity" evidence="2">
    <location>
        <begin position="195"/>
        <end position="207"/>
    </location>
</feature>
<feature type="region of interest" description="Disordered" evidence="2">
    <location>
        <begin position="195"/>
        <end position="223"/>
    </location>
</feature>
<accession>A0ABX1FZB8</accession>
<comment type="caution">
    <text evidence="4">The sequence shown here is derived from an EMBL/GenBank/DDBJ whole genome shotgun (WGS) entry which is preliminary data.</text>
</comment>
<dbReference type="InterPro" id="IPR038332">
    <property type="entry name" value="PPE_sf"/>
</dbReference>
<evidence type="ECO:0000313" key="4">
    <source>
        <dbReference type="EMBL" id="NKE63703.1"/>
    </source>
</evidence>